<evidence type="ECO:0000256" key="1">
    <source>
        <dbReference type="SAM" id="MobiDB-lite"/>
    </source>
</evidence>
<evidence type="ECO:0000313" key="3">
    <source>
        <dbReference type="EMBL" id="PNR39734.1"/>
    </source>
</evidence>
<feature type="region of interest" description="Disordered" evidence="1">
    <location>
        <begin position="1080"/>
        <end position="1262"/>
    </location>
</feature>
<dbReference type="InterPro" id="IPR036575">
    <property type="entry name" value="TFIIS_cen_dom_sf"/>
</dbReference>
<feature type="compositionally biased region" description="Polar residues" evidence="1">
    <location>
        <begin position="801"/>
        <end position="824"/>
    </location>
</feature>
<dbReference type="GO" id="GO:0006357">
    <property type="term" value="P:regulation of transcription by RNA polymerase II"/>
    <property type="evidence" value="ECO:0000318"/>
    <property type="project" value="GO_Central"/>
</dbReference>
<dbReference type="STRING" id="3218.A0A2K1JDY7"/>
<dbReference type="OrthoDB" id="1884872at2759"/>
<proteinExistence type="predicted"/>
<feature type="compositionally biased region" description="Polar residues" evidence="1">
    <location>
        <begin position="765"/>
        <end position="774"/>
    </location>
</feature>
<feature type="domain" description="TFIIS central" evidence="2">
    <location>
        <begin position="232"/>
        <end position="349"/>
    </location>
</feature>
<dbReference type="Pfam" id="PF07500">
    <property type="entry name" value="TFIIS_M"/>
    <property type="match status" value="1"/>
</dbReference>
<feature type="region of interest" description="Disordered" evidence="1">
    <location>
        <begin position="945"/>
        <end position="968"/>
    </location>
</feature>
<feature type="region of interest" description="Disordered" evidence="1">
    <location>
        <begin position="518"/>
        <end position="550"/>
    </location>
</feature>
<reference evidence="3 5" key="1">
    <citation type="journal article" date="2008" name="Science">
        <title>The Physcomitrella genome reveals evolutionary insights into the conquest of land by plants.</title>
        <authorList>
            <person name="Rensing S."/>
            <person name="Lang D."/>
            <person name="Zimmer A."/>
            <person name="Terry A."/>
            <person name="Salamov A."/>
            <person name="Shapiro H."/>
            <person name="Nishiyama T."/>
            <person name="Perroud P.-F."/>
            <person name="Lindquist E."/>
            <person name="Kamisugi Y."/>
            <person name="Tanahashi T."/>
            <person name="Sakakibara K."/>
            <person name="Fujita T."/>
            <person name="Oishi K."/>
            <person name="Shin-I T."/>
            <person name="Kuroki Y."/>
            <person name="Toyoda A."/>
            <person name="Suzuki Y."/>
            <person name="Hashimoto A."/>
            <person name="Yamaguchi K."/>
            <person name="Sugano A."/>
            <person name="Kohara Y."/>
            <person name="Fujiyama A."/>
            <person name="Anterola A."/>
            <person name="Aoki S."/>
            <person name="Ashton N."/>
            <person name="Barbazuk W.B."/>
            <person name="Barker E."/>
            <person name="Bennetzen J."/>
            <person name="Bezanilla M."/>
            <person name="Blankenship R."/>
            <person name="Cho S.H."/>
            <person name="Dutcher S."/>
            <person name="Estelle M."/>
            <person name="Fawcett J.A."/>
            <person name="Gundlach H."/>
            <person name="Hanada K."/>
            <person name="Heyl A."/>
            <person name="Hicks K.A."/>
            <person name="Hugh J."/>
            <person name="Lohr M."/>
            <person name="Mayer K."/>
            <person name="Melkozernov A."/>
            <person name="Murata T."/>
            <person name="Nelson D."/>
            <person name="Pils B."/>
            <person name="Prigge M."/>
            <person name="Reiss B."/>
            <person name="Renner T."/>
            <person name="Rombauts S."/>
            <person name="Rushton P."/>
            <person name="Sanderfoot A."/>
            <person name="Schween G."/>
            <person name="Shiu S.-H."/>
            <person name="Stueber K."/>
            <person name="Theodoulou F.L."/>
            <person name="Tu H."/>
            <person name="Van de Peer Y."/>
            <person name="Verrier P.J."/>
            <person name="Waters E."/>
            <person name="Wood A."/>
            <person name="Yang L."/>
            <person name="Cove D."/>
            <person name="Cuming A."/>
            <person name="Hasebe M."/>
            <person name="Lucas S."/>
            <person name="Mishler D.B."/>
            <person name="Reski R."/>
            <person name="Grigoriev I."/>
            <person name="Quatrano R.S."/>
            <person name="Boore J.L."/>
        </authorList>
    </citation>
    <scope>NUCLEOTIDE SEQUENCE [LARGE SCALE GENOMIC DNA]</scope>
    <source>
        <strain evidence="4 5">cv. Gransden 2004</strain>
    </source>
</reference>
<dbReference type="AlphaFoldDB" id="A0A2K1JDY7"/>
<feature type="region of interest" description="Disordered" evidence="1">
    <location>
        <begin position="711"/>
        <end position="891"/>
    </location>
</feature>
<dbReference type="SMART" id="SM00510">
    <property type="entry name" value="TFS2M"/>
    <property type="match status" value="1"/>
</dbReference>
<sequence>MSLLAMDTSSLFDPFEFPLEMDLDPPKPETKFREKLEIKTTRHQDHHLKAMMAVRESEFKSRELMDIKSCVHDMQPKVQMIESPSPPTAPAASDLQNVRQKLRDSLTSALEMVVSKQLMKSVLGVGADAQEEPRCGQKVSMVEGLQAASLSQEPGSPLNSDKVGDSLVVDLGPLETEPASLDSFEVSVPELVTSGGNYRLDFDQEQYGYGADLGESPFKKLKADIGQFDCGHRKLEIEEKEGRIAVEDVKGGLHFMDQARKLATDIEAELFKLYGSKKMYNQKARSLLFNLKDKSNPELRARVFSGEIPPEDLCRMSGEQLASKELSDWRNAKEQALDKMLVLTDADTVSGKVVKKTHKGEFVVDVQNETTVDIMPAVTRSVFPASNVEKAGQDAPVQMENQVNHSLNKSKYGTSLPLKRSRSEESDRVFVASTQSSQLSEESRAKETAQPQSILSETILPTIMSLDEYMKTQNGDGVQEDVFQDTPIETRDPLTHRAADSLGVTIEVAEDRAPGLKVVSPGEESSVLKSTSTRDESPSLKSAEAAERHVKLPSDTGKIGEDRVVWTGQIQLSGSRHSPLAIKHRSGEMVDLKSWPKSLELKGRVRLAHLDKFLQELQQSRSRVVTVISVVVQDGHADQAAATEHVKEIASQYQMGDRVGFIEPRSGYEVYLLPPGSGTTKLLSEHGHSSTEALGKDVVLVGVIVWRRSHLSSSSRPADRNNNVKRHAVASSTHHESISKSSRAGVGSSKEPSSGPRTKSRGGINVSSALSSMHLSKFPIESPTKEDPSPSRIRNWPPPTTATSNGNVQKSHHVTSAPSDSSTDMPPGFPVRPEPSASVASRPHLDPRLPAQNMEFRPAQAPVDVPPGFWPRPPQNMPAQQSLTEDDDDDLPEFDFSVHNVGGHSHSPTPRQFPVAGPSLNPEPPHLSHFLSRQSPAKVLEQVGLPPNPESFSGYLPRPGGPSPSPQDPAFLTRNRSYYNSVGNIAPLSGDGHAEVDFRPLPQEQLRVAPGAGGQGQLAMLGQPGPLPRPPVQQYGAPLQGGHGALPPVNSVSRNDLPEWHLSAHFQSRPALYENDSRHMAVAPPPRQPHFDPAAALGGAPPPPLAQPQDMSWPPQQHHQRAHQQAPPLLLPPPPPPLPPQYMQQQPEQPHGHFQSQPQPQWQRQHSNHFQPQHQPQQQQQHMTGRPVDSRGASFTNSWEGHAPPWDAAGTRNSKSNVSTEHHVDNRGNGENRTKDPRTSDQLLWHERERDTNGGRHDYRRM</sequence>
<protein>
    <recommendedName>
        <fullName evidence="2">TFIIS central domain-containing protein</fullName>
    </recommendedName>
</protein>
<dbReference type="PANTHER" id="PTHR11477:SF20">
    <property type="entry name" value="SPOC DOMAIN _ TRANSCRIPTION ELONGATION FACTOR S-II PROTEIN"/>
    <property type="match status" value="1"/>
</dbReference>
<feature type="compositionally biased region" description="Low complexity" evidence="1">
    <location>
        <begin position="1141"/>
        <end position="1182"/>
    </location>
</feature>
<dbReference type="GO" id="GO:0006351">
    <property type="term" value="P:DNA-templated transcription"/>
    <property type="evidence" value="ECO:0007669"/>
    <property type="project" value="InterPro"/>
</dbReference>
<evidence type="ECO:0000313" key="4">
    <source>
        <dbReference type="EnsemblPlants" id="Pp3c15_21040V3.1"/>
    </source>
</evidence>
<feature type="compositionally biased region" description="Basic and acidic residues" evidence="1">
    <location>
        <begin position="1220"/>
        <end position="1262"/>
    </location>
</feature>
<reference evidence="3 5" key="2">
    <citation type="journal article" date="2018" name="Plant J.">
        <title>The Physcomitrella patens chromosome-scale assembly reveals moss genome structure and evolution.</title>
        <authorList>
            <person name="Lang D."/>
            <person name="Ullrich K.K."/>
            <person name="Murat F."/>
            <person name="Fuchs J."/>
            <person name="Jenkins J."/>
            <person name="Haas F.B."/>
            <person name="Piednoel M."/>
            <person name="Gundlach H."/>
            <person name="Van Bel M."/>
            <person name="Meyberg R."/>
            <person name="Vives C."/>
            <person name="Morata J."/>
            <person name="Symeonidi A."/>
            <person name="Hiss M."/>
            <person name="Muchero W."/>
            <person name="Kamisugi Y."/>
            <person name="Saleh O."/>
            <person name="Blanc G."/>
            <person name="Decker E.L."/>
            <person name="van Gessel N."/>
            <person name="Grimwood J."/>
            <person name="Hayes R.D."/>
            <person name="Graham S.W."/>
            <person name="Gunter L.E."/>
            <person name="McDaniel S.F."/>
            <person name="Hoernstein S.N.W."/>
            <person name="Larsson A."/>
            <person name="Li F.W."/>
            <person name="Perroud P.F."/>
            <person name="Phillips J."/>
            <person name="Ranjan P."/>
            <person name="Rokshar D.S."/>
            <person name="Rothfels C.J."/>
            <person name="Schneider L."/>
            <person name="Shu S."/>
            <person name="Stevenson D.W."/>
            <person name="Thummler F."/>
            <person name="Tillich M."/>
            <person name="Villarreal Aguilar J.C."/>
            <person name="Widiez T."/>
            <person name="Wong G.K."/>
            <person name="Wymore A."/>
            <person name="Zhang Y."/>
            <person name="Zimmer A.D."/>
            <person name="Quatrano R.S."/>
            <person name="Mayer K.F.X."/>
            <person name="Goodstein D."/>
            <person name="Casacuberta J.M."/>
            <person name="Vandepoele K."/>
            <person name="Reski R."/>
            <person name="Cuming A.C."/>
            <person name="Tuskan G.A."/>
            <person name="Maumus F."/>
            <person name="Salse J."/>
            <person name="Schmutz J."/>
            <person name="Rensing S.A."/>
        </authorList>
    </citation>
    <scope>NUCLEOTIDE SEQUENCE [LARGE SCALE GENOMIC DNA]</scope>
    <source>
        <strain evidence="4 5">cv. Gransden 2004</strain>
    </source>
</reference>
<dbReference type="GO" id="GO:0005634">
    <property type="term" value="C:nucleus"/>
    <property type="evidence" value="ECO:0000318"/>
    <property type="project" value="GO_Central"/>
</dbReference>
<gene>
    <name evidence="4" type="primary">LOC112292392</name>
    <name evidence="3" type="ORF">PHYPA_020013</name>
</gene>
<dbReference type="SUPFAM" id="SSF46942">
    <property type="entry name" value="Elongation factor TFIIS domain 2"/>
    <property type="match status" value="1"/>
</dbReference>
<feature type="compositionally biased region" description="Pro residues" evidence="1">
    <location>
        <begin position="864"/>
        <end position="876"/>
    </location>
</feature>
<dbReference type="Gramene" id="Pp3c15_21040V3.1">
    <property type="protein sequence ID" value="Pp3c15_21040V3.1"/>
    <property type="gene ID" value="Pp3c15_21040"/>
</dbReference>
<feature type="compositionally biased region" description="Pro residues" evidence="1">
    <location>
        <begin position="1129"/>
        <end position="1140"/>
    </location>
</feature>
<accession>A0A2K1JDY7</accession>
<dbReference type="Proteomes" id="UP000006727">
    <property type="component" value="Chromosome 15"/>
</dbReference>
<dbReference type="RefSeq" id="XP_024396588.1">
    <property type="nucleotide sequence ID" value="XM_024540820.2"/>
</dbReference>
<dbReference type="Pfam" id="PF07744">
    <property type="entry name" value="SPOC"/>
    <property type="match status" value="1"/>
</dbReference>
<feature type="compositionally biased region" description="Polar residues" evidence="1">
    <location>
        <begin position="403"/>
        <end position="413"/>
    </location>
</feature>
<dbReference type="Gene3D" id="1.10.472.30">
    <property type="entry name" value="Transcription elongation factor S-II, central domain"/>
    <property type="match status" value="1"/>
</dbReference>
<dbReference type="PaxDb" id="3218-PP1S224_9V6.1"/>
<evidence type="ECO:0000259" key="2">
    <source>
        <dbReference type="PROSITE" id="PS51321"/>
    </source>
</evidence>
<organism evidence="3">
    <name type="scientific">Physcomitrium patens</name>
    <name type="common">Spreading-leaved earth moss</name>
    <name type="synonym">Physcomitrella patens</name>
    <dbReference type="NCBI Taxonomy" id="3218"/>
    <lineage>
        <taxon>Eukaryota</taxon>
        <taxon>Viridiplantae</taxon>
        <taxon>Streptophyta</taxon>
        <taxon>Embryophyta</taxon>
        <taxon>Bryophyta</taxon>
        <taxon>Bryophytina</taxon>
        <taxon>Bryopsida</taxon>
        <taxon>Funariidae</taxon>
        <taxon>Funariales</taxon>
        <taxon>Funariaceae</taxon>
        <taxon>Physcomitrium</taxon>
    </lineage>
</organism>
<dbReference type="OMA" id="FASEMNC"/>
<dbReference type="KEGG" id="ppp:112292392"/>
<dbReference type="PROSITE" id="PS51321">
    <property type="entry name" value="TFIIS_CENTRAL"/>
    <property type="match status" value="1"/>
</dbReference>
<keyword evidence="5" id="KW-1185">Reference proteome</keyword>
<dbReference type="EMBL" id="ABEU02000015">
    <property type="protein sequence ID" value="PNR39734.1"/>
    <property type="molecule type" value="Genomic_DNA"/>
</dbReference>
<dbReference type="GeneID" id="112292392"/>
<dbReference type="InterPro" id="IPR012921">
    <property type="entry name" value="SPOC_C"/>
</dbReference>
<evidence type="ECO:0000313" key="5">
    <source>
        <dbReference type="Proteomes" id="UP000006727"/>
    </source>
</evidence>
<name>A0A2K1JDY7_PHYPA</name>
<dbReference type="PANTHER" id="PTHR11477">
    <property type="entry name" value="TRANSCRIPTION FACTOR S-II ZINC FINGER DOMAIN-CONTAINING PROTEIN"/>
    <property type="match status" value="1"/>
</dbReference>
<dbReference type="CDD" id="cd21538">
    <property type="entry name" value="SPOC_TFIIS"/>
    <property type="match status" value="1"/>
</dbReference>
<feature type="compositionally biased region" description="Basic and acidic residues" evidence="1">
    <location>
        <begin position="532"/>
        <end position="550"/>
    </location>
</feature>
<dbReference type="InterPro" id="IPR003618">
    <property type="entry name" value="TFIIS_cen_dom"/>
</dbReference>
<reference evidence="4" key="3">
    <citation type="submission" date="2020-12" db="UniProtKB">
        <authorList>
            <consortium name="EnsemblPlants"/>
        </authorList>
    </citation>
    <scope>IDENTIFICATION</scope>
</reference>
<dbReference type="FunCoup" id="A0A2K1JDY7">
    <property type="interactions" value="1968"/>
</dbReference>
<dbReference type="EnsemblPlants" id="Pp3c15_21040V3.1">
    <property type="protein sequence ID" value="Pp3c15_21040V3.1"/>
    <property type="gene ID" value="Pp3c15_21040"/>
</dbReference>
<feature type="region of interest" description="Disordered" evidence="1">
    <location>
        <begin position="403"/>
        <end position="453"/>
    </location>
</feature>